<name>A0AAN1XTJ2_UNVUL</name>
<evidence type="ECO:0000313" key="1">
    <source>
        <dbReference type="EMBL" id="BDE04960.1"/>
    </source>
</evidence>
<proteinExistence type="predicted"/>
<dbReference type="AlphaFoldDB" id="A0AAN1XTJ2"/>
<accession>A0AAN1XTJ2</accession>
<protein>
    <submittedName>
        <fullName evidence="1">Uncharacterized protein</fullName>
    </submittedName>
</protein>
<keyword evidence="2" id="KW-1185">Reference proteome</keyword>
<gene>
    <name evidence="1" type="ORF">WPS_02360</name>
</gene>
<dbReference type="EMBL" id="AP025523">
    <property type="protein sequence ID" value="BDE04960.1"/>
    <property type="molecule type" value="Genomic_DNA"/>
</dbReference>
<reference evidence="1 2" key="1">
    <citation type="journal article" date="2022" name="ISME Commun">
        <title>Vulcanimicrobium alpinus gen. nov. sp. nov., the first cultivated representative of the candidate phylum 'Eremiobacterota', is a metabolically versatile aerobic anoxygenic phototroph.</title>
        <authorList>
            <person name="Yabe S."/>
            <person name="Muto K."/>
            <person name="Abe K."/>
            <person name="Yokota A."/>
            <person name="Staudigel H."/>
            <person name="Tebo B.M."/>
        </authorList>
    </citation>
    <scope>NUCLEOTIDE SEQUENCE [LARGE SCALE GENOMIC DNA]</scope>
    <source>
        <strain evidence="1 2">WC8-2</strain>
    </source>
</reference>
<dbReference type="RefSeq" id="WP_317996038.1">
    <property type="nucleotide sequence ID" value="NZ_AP025523.1"/>
</dbReference>
<dbReference type="Proteomes" id="UP001317532">
    <property type="component" value="Chromosome"/>
</dbReference>
<evidence type="ECO:0000313" key="2">
    <source>
        <dbReference type="Proteomes" id="UP001317532"/>
    </source>
</evidence>
<dbReference type="KEGG" id="vab:WPS_02360"/>
<organism evidence="1 2">
    <name type="scientific">Vulcanimicrobium alpinum</name>
    <dbReference type="NCBI Taxonomy" id="3016050"/>
    <lineage>
        <taxon>Bacteria</taxon>
        <taxon>Bacillati</taxon>
        <taxon>Vulcanimicrobiota</taxon>
        <taxon>Vulcanimicrobiia</taxon>
        <taxon>Vulcanimicrobiales</taxon>
        <taxon>Vulcanimicrobiaceae</taxon>
        <taxon>Vulcanimicrobium</taxon>
    </lineage>
</organism>
<sequence length="121" mass="12982">MDSASATWSLVDAVAPLIAAFGDRLRLWRDGEIACWGYDGMTVAVRRRLDGALDAAFLDRPCLDAVAGEPAAAAYRRLGAVPYAMSPVGAERIVADMTAFFEGVREPRFIFVSACALPRAS</sequence>